<dbReference type="AlphaFoldDB" id="A0AAW4FIZ4"/>
<protein>
    <recommendedName>
        <fullName evidence="3">Transcriptional regulator</fullName>
    </recommendedName>
</protein>
<dbReference type="Proteomes" id="UP000744980">
    <property type="component" value="Unassembled WGS sequence"/>
</dbReference>
<accession>A0AAW4FIZ4</accession>
<dbReference type="EMBL" id="WXFA01000005">
    <property type="protein sequence ID" value="MBM3091219.1"/>
    <property type="molecule type" value="Genomic_DNA"/>
</dbReference>
<keyword evidence="2" id="KW-1185">Reference proteome</keyword>
<reference evidence="1 2" key="1">
    <citation type="submission" date="2020-01" db="EMBL/GenBank/DDBJ databases">
        <title>Draft genome assembly of Ensifer adhaerens T173.</title>
        <authorList>
            <person name="Craig J.E."/>
            <person name="Stinchcombe J.R."/>
        </authorList>
    </citation>
    <scope>NUCLEOTIDE SEQUENCE [LARGE SCALE GENOMIC DNA]</scope>
    <source>
        <strain evidence="1 2">T173</strain>
    </source>
</reference>
<name>A0AAW4FIZ4_9HYPH</name>
<evidence type="ECO:0008006" key="3">
    <source>
        <dbReference type="Google" id="ProtNLM"/>
    </source>
</evidence>
<proteinExistence type="predicted"/>
<comment type="caution">
    <text evidence="1">The sequence shown here is derived from an EMBL/GenBank/DDBJ whole genome shotgun (WGS) entry which is preliminary data.</text>
</comment>
<gene>
    <name evidence="1" type="ORF">GFB56_10360</name>
</gene>
<sequence>MLHMDRPREAVEVLRLITSAMLGSVDLAAQISARGALALARIGRHAESVEAAVDTLRLLRAMRRPSSHSALIGISGVEVLFRGREAGLSREYEQWGHWERQVLHELSRYCRVFPVGTAQYGLWCGLAHWLDDSKERALSTWTQGLGAARRLSLRQDEATIAAEMRRRQDTV</sequence>
<evidence type="ECO:0000313" key="2">
    <source>
        <dbReference type="Proteomes" id="UP000744980"/>
    </source>
</evidence>
<evidence type="ECO:0000313" key="1">
    <source>
        <dbReference type="EMBL" id="MBM3091219.1"/>
    </source>
</evidence>
<organism evidence="1 2">
    <name type="scientific">Ensifer canadensis</name>
    <dbReference type="NCBI Taxonomy" id="555315"/>
    <lineage>
        <taxon>Bacteria</taxon>
        <taxon>Pseudomonadati</taxon>
        <taxon>Pseudomonadota</taxon>
        <taxon>Alphaproteobacteria</taxon>
        <taxon>Hyphomicrobiales</taxon>
        <taxon>Rhizobiaceae</taxon>
        <taxon>Sinorhizobium/Ensifer group</taxon>
        <taxon>Ensifer</taxon>
    </lineage>
</organism>